<proteinExistence type="evidence at transcript level"/>
<evidence type="ECO:0000313" key="15">
    <source>
        <dbReference type="EMBL" id="ABR16300.1"/>
    </source>
</evidence>
<evidence type="ECO:0000256" key="6">
    <source>
        <dbReference type="ARBA" id="ARBA00022982"/>
    </source>
</evidence>
<evidence type="ECO:0000313" key="14">
    <source>
        <dbReference type="EMBL" id="ABK21392.1"/>
    </source>
</evidence>
<keyword evidence="3 10" id="KW-0813">Transport</keyword>
<dbReference type="Gene3D" id="1.10.287.20">
    <property type="entry name" value="Ubiquinol-cytochrome C reductase hinge domain"/>
    <property type="match status" value="1"/>
</dbReference>
<protein>
    <recommendedName>
        <fullName evidence="10">Cytochrome b-c1 complex subunit 6</fullName>
    </recommendedName>
</protein>
<evidence type="ECO:0000256" key="11">
    <source>
        <dbReference type="PIRSR" id="PIRSR000019-1"/>
    </source>
</evidence>
<evidence type="ECO:0000256" key="5">
    <source>
        <dbReference type="ARBA" id="ARBA00022792"/>
    </source>
</evidence>
<dbReference type="EMBL" id="EF084523">
    <property type="protein sequence ID" value="ABK23840.1"/>
    <property type="molecule type" value="mRNA"/>
</dbReference>
<evidence type="ECO:0000256" key="7">
    <source>
        <dbReference type="ARBA" id="ARBA00023128"/>
    </source>
</evidence>
<evidence type="ECO:0000256" key="10">
    <source>
        <dbReference type="PIRNR" id="PIRNR000019"/>
    </source>
</evidence>
<keyword evidence="4 10" id="KW-0679">Respiratory chain</keyword>
<sequence length="69" mass="8143">MSDEEPVDPKHEIEESCKPKCVKPLLQYQACVKRIEEDETGHKHCTGQYFDYWRCVDTCAAHKIFEKLK</sequence>
<comment type="similarity">
    <text evidence="2 10">Belongs to the UQCRH/QCR6 family.</text>
</comment>
<dbReference type="FunFam" id="1.10.287.20:FF:000001">
    <property type="entry name" value="Cytochrome b-c1 complex subunit 6"/>
    <property type="match status" value="1"/>
</dbReference>
<keyword evidence="9 11" id="KW-1015">Disulfide bond</keyword>
<keyword evidence="6 10" id="KW-0249">Electron transport</keyword>
<feature type="disulfide bond" evidence="11">
    <location>
        <begin position="17"/>
        <end position="59"/>
    </location>
</feature>
<dbReference type="EMBL" id="EF086371">
    <property type="protein sequence ID" value="ABK25640.1"/>
    <property type="molecule type" value="mRNA"/>
</dbReference>
<dbReference type="InterPro" id="IPR003422">
    <property type="entry name" value="Cyt_b-c1_6"/>
</dbReference>
<reference evidence="13" key="2">
    <citation type="journal article" date="2008" name="BMC Genomics">
        <title>A conifer genomics resource of 200,000 spruce (Picea spp.) ESTs and 6,464 high-quality, sequence-finished full-length cDNAs for Sitka spruce (Picea sitchensis).</title>
        <authorList>
            <person name="Ralph S.G."/>
            <person name="Chun H.J."/>
            <person name="Kolosova N."/>
            <person name="Cooper D."/>
            <person name="Oddy C."/>
            <person name="Ritland C.E."/>
            <person name="Kirkpatrick R."/>
            <person name="Moore R."/>
            <person name="Barber S."/>
            <person name="Holt R.A."/>
            <person name="Jones S.J."/>
            <person name="Marra M.A."/>
            <person name="Douglas C.J."/>
            <person name="Ritland K."/>
            <person name="Bohlmann J."/>
        </authorList>
    </citation>
    <scope>NUCLEOTIDE SEQUENCE</scope>
    <source>
        <tissue evidence="13">Bark</tissue>
        <tissue evidence="14">Green portion of the leader tissue</tissue>
    </source>
</reference>
<organism evidence="13">
    <name type="scientific">Picea sitchensis</name>
    <name type="common">Sitka spruce</name>
    <name type="synonym">Pinus sitchensis</name>
    <dbReference type="NCBI Taxonomy" id="3332"/>
    <lineage>
        <taxon>Eukaryota</taxon>
        <taxon>Viridiplantae</taxon>
        <taxon>Streptophyta</taxon>
        <taxon>Embryophyta</taxon>
        <taxon>Tracheophyta</taxon>
        <taxon>Spermatophyta</taxon>
        <taxon>Pinopsida</taxon>
        <taxon>Pinidae</taxon>
        <taxon>Conifers I</taxon>
        <taxon>Pinales</taxon>
        <taxon>Pinaceae</taxon>
        <taxon>Picea</taxon>
    </lineage>
</organism>
<feature type="disulfide bond" evidence="11">
    <location>
        <begin position="31"/>
        <end position="45"/>
    </location>
</feature>
<dbReference type="AlphaFoldDB" id="A9NJW7"/>
<evidence type="ECO:0000256" key="3">
    <source>
        <dbReference type="ARBA" id="ARBA00022448"/>
    </source>
</evidence>
<evidence type="ECO:0000256" key="1">
    <source>
        <dbReference type="ARBA" id="ARBA00004137"/>
    </source>
</evidence>
<evidence type="ECO:0000256" key="2">
    <source>
        <dbReference type="ARBA" id="ARBA00006498"/>
    </source>
</evidence>
<dbReference type="PIRSF" id="PIRSF000019">
    <property type="entry name" value="Bc1_11K"/>
    <property type="match status" value="1"/>
</dbReference>
<dbReference type="EMBL" id="EF081567">
    <property type="protein sequence ID" value="ABK20959.1"/>
    <property type="molecule type" value="mRNA"/>
</dbReference>
<dbReference type="PANTHER" id="PTHR15336:SF0">
    <property type="entry name" value="CYTOCHROME B-C1 COMPLEX SUBUNIT 6, MITOCHONDRIAL"/>
    <property type="match status" value="1"/>
</dbReference>
<keyword evidence="7 10" id="KW-0496">Mitochondrion</keyword>
<keyword evidence="8 10" id="KW-0472">Membrane</keyword>
<dbReference type="EMBL" id="EF082013">
    <property type="protein sequence ID" value="ABK21392.1"/>
    <property type="molecule type" value="mRNA"/>
</dbReference>
<dbReference type="EMBL" id="EF081533">
    <property type="protein sequence ID" value="ABK20928.1"/>
    <property type="molecule type" value="mRNA"/>
</dbReference>
<reference evidence="15" key="1">
    <citation type="submission" date="2007-06" db="EMBL/GenBank/DDBJ databases">
        <title>Full length cDNA sequences from Sitka Spruce (Picea sitchensis).</title>
        <authorList>
            <person name="Ralph S.G."/>
            <person name="Chun H.E."/>
            <person name="Liao N."/>
            <person name="Ali J."/>
            <person name="Reid K."/>
            <person name="Kolosova N."/>
            <person name="Cooper N."/>
            <person name="Cullis C."/>
            <person name="Jancsik S."/>
            <person name="Moore R."/>
            <person name="Mayo M."/>
            <person name="Wagner S."/>
            <person name="Holt R.A."/>
            <person name="Jones S.J.M."/>
            <person name="Marra M.A."/>
            <person name="Ritland C.E."/>
            <person name="Ritland K."/>
            <person name="Bohlmann J."/>
        </authorList>
    </citation>
    <scope>NUCLEOTIDE SEQUENCE</scope>
    <source>
        <tissue evidence="15">Green portion of the leader tissue</tissue>
    </source>
</reference>
<evidence type="ECO:0000256" key="9">
    <source>
        <dbReference type="ARBA" id="ARBA00023157"/>
    </source>
</evidence>
<dbReference type="InterPro" id="IPR023184">
    <property type="entry name" value="Ubol_cytC_Rdtase_hinge_dom"/>
</dbReference>
<evidence type="ECO:0000256" key="4">
    <source>
        <dbReference type="ARBA" id="ARBA00022660"/>
    </source>
</evidence>
<evidence type="ECO:0000259" key="12">
    <source>
        <dbReference type="Pfam" id="PF02320"/>
    </source>
</evidence>
<dbReference type="InterPro" id="IPR036811">
    <property type="entry name" value="Ubol_cytC_Rdtase_hinge_dom_sf"/>
</dbReference>
<name>A9NJW7_PICSI</name>
<evidence type="ECO:0000313" key="13">
    <source>
        <dbReference type="EMBL" id="ABK20928.1"/>
    </source>
</evidence>
<keyword evidence="5 10" id="KW-0999">Mitochondrion inner membrane</keyword>
<dbReference type="PANTHER" id="PTHR15336">
    <property type="entry name" value="UBIQUINOL-CYTOCHROME C REDUCTASE COMPLEX 7.8 KDA PROTEIN"/>
    <property type="match status" value="1"/>
</dbReference>
<comment type="function">
    <text evidence="10">Component of the ubiquinol-cytochrome c oxidoreductase, a multisubunit transmembrane complex that is part of the mitochondrial electron transport chain which drives oxidative phosphorylation.</text>
</comment>
<dbReference type="GO" id="GO:0005743">
    <property type="term" value="C:mitochondrial inner membrane"/>
    <property type="evidence" value="ECO:0007669"/>
    <property type="project" value="UniProtKB-SubCell"/>
</dbReference>
<dbReference type="EMBL" id="EF676394">
    <property type="protein sequence ID" value="ABR16300.1"/>
    <property type="molecule type" value="mRNA"/>
</dbReference>
<dbReference type="GO" id="GO:0006122">
    <property type="term" value="P:mitochondrial electron transport, ubiquinol to cytochrome c"/>
    <property type="evidence" value="ECO:0007669"/>
    <property type="project" value="InterPro"/>
</dbReference>
<dbReference type="SUPFAM" id="SSF81531">
    <property type="entry name" value="Non-heme 11 kDa protein of cytochrome bc1 complex (Ubiquinol-cytochrome c reductase)"/>
    <property type="match status" value="1"/>
</dbReference>
<feature type="domain" description="Ubiquinol-cytochrome C reductase hinge" evidence="12">
    <location>
        <begin position="8"/>
        <end position="69"/>
    </location>
</feature>
<accession>A9NJW7</accession>
<comment type="subcellular location">
    <subcellularLocation>
        <location evidence="1">Mitochondrion inner membrane</location>
        <topology evidence="1">Peripheral membrane protein</topology>
        <orientation evidence="1">Intermembrane side</orientation>
    </subcellularLocation>
</comment>
<evidence type="ECO:0000256" key="8">
    <source>
        <dbReference type="ARBA" id="ARBA00023136"/>
    </source>
</evidence>
<dbReference type="Pfam" id="PF02320">
    <property type="entry name" value="UCR_hinge"/>
    <property type="match status" value="1"/>
</dbReference>